<dbReference type="PANTHER" id="PTHR13234:SF73">
    <property type="entry name" value="GILT-LIKE PROTEIN 2-RELATED"/>
    <property type="match status" value="1"/>
</dbReference>
<evidence type="ECO:0000256" key="2">
    <source>
        <dbReference type="ARBA" id="ARBA00023180"/>
    </source>
</evidence>
<dbReference type="AlphaFoldDB" id="A0AAJ6ZMH9"/>
<dbReference type="KEGG" id="pxu:106123892"/>
<sequence>MPQSQIPNEKSLDIDLKLYIDEDLSTEEYPSSSDEDSGEEYHIQFYYESLSVKSWLVYTFFIGPLAAIQDSRITIETFPYGIAKTYRKGQGYKFKCEHGPEECYGNKLHACVLHLLQNKTEAILFNLCLMNKQSNNAAVDECAQERYGLAGSIKECAKSRLGSRLLKHYGDESEKVDYEQVPYILVNGESSYVKMAQTNRYINNIKKKLLNLRRITEAVAPKN</sequence>
<dbReference type="Proteomes" id="UP000694872">
    <property type="component" value="Unplaced"/>
</dbReference>
<gene>
    <name evidence="3" type="primary">LOC106123892</name>
</gene>
<dbReference type="RefSeq" id="XP_013175760.1">
    <property type="nucleotide sequence ID" value="XM_013320306.1"/>
</dbReference>
<dbReference type="PANTHER" id="PTHR13234">
    <property type="entry name" value="GAMMA-INTERFERON INDUCIBLE LYSOSOMAL THIOL REDUCTASE GILT"/>
    <property type="match status" value="1"/>
</dbReference>
<proteinExistence type="inferred from homology"/>
<name>A0AAJ6ZMH9_PAPXU</name>
<evidence type="ECO:0000256" key="1">
    <source>
        <dbReference type="ARBA" id="ARBA00005679"/>
    </source>
</evidence>
<organism evidence="3">
    <name type="scientific">Papilio xuthus</name>
    <name type="common">Asian swallowtail butterfly</name>
    <dbReference type="NCBI Taxonomy" id="66420"/>
    <lineage>
        <taxon>Eukaryota</taxon>
        <taxon>Metazoa</taxon>
        <taxon>Ecdysozoa</taxon>
        <taxon>Arthropoda</taxon>
        <taxon>Hexapoda</taxon>
        <taxon>Insecta</taxon>
        <taxon>Pterygota</taxon>
        <taxon>Neoptera</taxon>
        <taxon>Endopterygota</taxon>
        <taxon>Lepidoptera</taxon>
        <taxon>Glossata</taxon>
        <taxon>Ditrysia</taxon>
        <taxon>Papilionoidea</taxon>
        <taxon>Papilionidae</taxon>
        <taxon>Papilioninae</taxon>
        <taxon>Papilio</taxon>
    </lineage>
</organism>
<dbReference type="InterPro" id="IPR004911">
    <property type="entry name" value="Interferon-induced_GILT"/>
</dbReference>
<comment type="similarity">
    <text evidence="1">Belongs to the GILT family.</text>
</comment>
<protein>
    <submittedName>
        <fullName evidence="3">Gamma-interferon-inducible lysosomal thiol reductase-like</fullName>
    </submittedName>
</protein>
<evidence type="ECO:0000313" key="3">
    <source>
        <dbReference type="RefSeq" id="XP_013175760.1"/>
    </source>
</evidence>
<reference evidence="3" key="1">
    <citation type="submission" date="2025-08" db="UniProtKB">
        <authorList>
            <consortium name="RefSeq"/>
        </authorList>
    </citation>
    <scope>IDENTIFICATION</scope>
</reference>
<dbReference type="GO" id="GO:0016671">
    <property type="term" value="F:oxidoreductase activity, acting on a sulfur group of donors, disulfide as acceptor"/>
    <property type="evidence" value="ECO:0007669"/>
    <property type="project" value="InterPro"/>
</dbReference>
<keyword evidence="2" id="KW-0325">Glycoprotein</keyword>
<dbReference type="GeneID" id="106123892"/>
<accession>A0AAJ6ZMH9</accession>
<dbReference type="Pfam" id="PF03227">
    <property type="entry name" value="GILT"/>
    <property type="match status" value="1"/>
</dbReference>